<dbReference type="EnsemblMetazoa" id="G14871.1">
    <property type="protein sequence ID" value="G14871.1:cds"/>
    <property type="gene ID" value="G14871"/>
</dbReference>
<dbReference type="InterPro" id="IPR053041">
    <property type="entry name" value="Transglut-like_Superfamily_Mod"/>
</dbReference>
<dbReference type="AlphaFoldDB" id="A0A8W8ILM5"/>
<reference evidence="2" key="1">
    <citation type="submission" date="2022-08" db="UniProtKB">
        <authorList>
            <consortium name="EnsemblMetazoa"/>
        </authorList>
    </citation>
    <scope>IDENTIFICATION</scope>
    <source>
        <strain evidence="2">05x7-T-G4-1.051#20</strain>
    </source>
</reference>
<name>A0A8W8ILM5_MAGGI</name>
<dbReference type="PANTHER" id="PTHR47020:SF1">
    <property type="entry name" value="HILLARIN"/>
    <property type="match status" value="1"/>
</dbReference>
<dbReference type="Proteomes" id="UP000005408">
    <property type="component" value="Unassembled WGS sequence"/>
</dbReference>
<dbReference type="PANTHER" id="PTHR47020">
    <property type="entry name" value="HILLARIN"/>
    <property type="match status" value="1"/>
</dbReference>
<evidence type="ECO:0000259" key="1">
    <source>
        <dbReference type="Pfam" id="PF23265"/>
    </source>
</evidence>
<accession>A0A8W8ILM5</accession>
<dbReference type="InterPro" id="IPR056564">
    <property type="entry name" value="Ig-like_KY"/>
</dbReference>
<proteinExistence type="predicted"/>
<evidence type="ECO:0000313" key="3">
    <source>
        <dbReference type="Proteomes" id="UP000005408"/>
    </source>
</evidence>
<organism evidence="2 3">
    <name type="scientific">Magallana gigas</name>
    <name type="common">Pacific oyster</name>
    <name type="synonym">Crassostrea gigas</name>
    <dbReference type="NCBI Taxonomy" id="29159"/>
    <lineage>
        <taxon>Eukaryota</taxon>
        <taxon>Metazoa</taxon>
        <taxon>Spiralia</taxon>
        <taxon>Lophotrochozoa</taxon>
        <taxon>Mollusca</taxon>
        <taxon>Bivalvia</taxon>
        <taxon>Autobranchia</taxon>
        <taxon>Pteriomorphia</taxon>
        <taxon>Ostreida</taxon>
        <taxon>Ostreoidea</taxon>
        <taxon>Ostreidae</taxon>
        <taxon>Magallana</taxon>
    </lineage>
</organism>
<dbReference type="Pfam" id="PF23265">
    <property type="entry name" value="Ig-like_KY"/>
    <property type="match status" value="1"/>
</dbReference>
<keyword evidence="3" id="KW-1185">Reference proteome</keyword>
<evidence type="ECO:0000313" key="2">
    <source>
        <dbReference type="EnsemblMetazoa" id="G14871.1:cds"/>
    </source>
</evidence>
<feature type="domain" description="KY-like immunoglobulin-like" evidence="1">
    <location>
        <begin position="109"/>
        <end position="225"/>
    </location>
</feature>
<protein>
    <recommendedName>
        <fullName evidence="1">KY-like immunoglobulin-like domain-containing protein</fullName>
    </recommendedName>
</protein>
<sequence length="314" mass="34876">MVKVCLPELSLSKQEVVNILVGSAPVDPLYCILPPINDKNPGLSHCFHWLSYFNSLKIPCLLTSPVDVCSSRRLPAVLACAIQCLIFCTRLLAVCLSVRMSKPELPRGYLGAQPKFSEFKLSTLSHNEPEITTDSNEVEVKFRMGQPVKVTGNLIETSTTKDYSNLLFTQTQGDVVSYIIQLPNPGFYKLQIYALPVSDDSKTLPGVFNYLINCTRAPKPVQPFPKQYAQWKEGCYLYEPLTIPNADGTVNFKAVVPKGKQVAVTVNDTWTQLKNAGSDVWEGAVKIVKNSRVTLNVNYGGDESKYSTLLEYNL</sequence>